<name>A0ABV7RR35_9GAMM</name>
<dbReference type="RefSeq" id="WP_386758407.1">
    <property type="nucleotide sequence ID" value="NZ_JBHRXK010000002.1"/>
</dbReference>
<feature type="chain" id="PRO_5045337335" evidence="1">
    <location>
        <begin position="25"/>
        <end position="301"/>
    </location>
</feature>
<keyword evidence="3" id="KW-1185">Reference proteome</keyword>
<evidence type="ECO:0000313" key="3">
    <source>
        <dbReference type="Proteomes" id="UP001595740"/>
    </source>
</evidence>
<comment type="caution">
    <text evidence="2">The sequence shown here is derived from an EMBL/GenBank/DDBJ whole genome shotgun (WGS) entry which is preliminary data.</text>
</comment>
<sequence>MNTLARPLPLVVMLALATVAPAFAQQAYPTPEAAGEALVAALGTQRPDDARLATLFGKNWRDYIPTEGVDRAEVEAFLAAYKVRHSILKDADGRSALTVGDKSWTFPVPLAKGASGWAFDTKAGAEEIRQRRIGRNELATIESVRAYHDAQNDYAQLDRDGDGVLEYAQKVLSSDGHHDGLYWSDDDSGEVSPLGPLFADATPGSDWHGYHYRILAAQGPSAPGGAYPYAIGKDMSRGFALVAWPAKYGDSGVMSFMISHDGEVFEKDLGPGSEKLAKAMAKFDPDSSWKEVPAGTTAAVP</sequence>
<keyword evidence="1" id="KW-0732">Signal</keyword>
<evidence type="ECO:0000313" key="2">
    <source>
        <dbReference type="EMBL" id="MFC3550663.1"/>
    </source>
</evidence>
<organism evidence="2 3">
    <name type="scientific">Lysobacter cavernae</name>
    <dbReference type="NCBI Taxonomy" id="1685901"/>
    <lineage>
        <taxon>Bacteria</taxon>
        <taxon>Pseudomonadati</taxon>
        <taxon>Pseudomonadota</taxon>
        <taxon>Gammaproteobacteria</taxon>
        <taxon>Lysobacterales</taxon>
        <taxon>Lysobacteraceae</taxon>
        <taxon>Lysobacter</taxon>
    </lineage>
</organism>
<dbReference type="Proteomes" id="UP001595740">
    <property type="component" value="Unassembled WGS sequence"/>
</dbReference>
<feature type="signal peptide" evidence="1">
    <location>
        <begin position="1"/>
        <end position="24"/>
    </location>
</feature>
<gene>
    <name evidence="2" type="ORF">ACFOLC_06490</name>
</gene>
<dbReference type="EMBL" id="JBHRXK010000002">
    <property type="protein sequence ID" value="MFC3550663.1"/>
    <property type="molecule type" value="Genomic_DNA"/>
</dbReference>
<reference evidence="3" key="1">
    <citation type="journal article" date="2019" name="Int. J. Syst. Evol. Microbiol.">
        <title>The Global Catalogue of Microorganisms (GCM) 10K type strain sequencing project: providing services to taxonomists for standard genome sequencing and annotation.</title>
        <authorList>
            <consortium name="The Broad Institute Genomics Platform"/>
            <consortium name="The Broad Institute Genome Sequencing Center for Infectious Disease"/>
            <person name="Wu L."/>
            <person name="Ma J."/>
        </authorList>
    </citation>
    <scope>NUCLEOTIDE SEQUENCE [LARGE SCALE GENOMIC DNA]</scope>
    <source>
        <strain evidence="3">KCTC 42875</strain>
    </source>
</reference>
<dbReference type="Pfam" id="PF11453">
    <property type="entry name" value="DUF2950"/>
    <property type="match status" value="1"/>
</dbReference>
<dbReference type="InterPro" id="IPR021556">
    <property type="entry name" value="DUF2950"/>
</dbReference>
<evidence type="ECO:0000256" key="1">
    <source>
        <dbReference type="SAM" id="SignalP"/>
    </source>
</evidence>
<accession>A0ABV7RR35</accession>
<proteinExistence type="predicted"/>
<protein>
    <submittedName>
        <fullName evidence="2">DUF2950 domain-containing protein</fullName>
    </submittedName>
</protein>